<name>A0ACB6R927_9PLEO</name>
<sequence>LLLFGQLVTAHFVFLDPTSPGFDDAGEAEGPCGSFNPLDRTDHLTNWPVKGGAIGYLTTHTNALLEFNAALLSAPNNWISMTRDLNQTGVGRFCEPQIPACDSWKGKNGIIQVIQHSPEGRLYQ</sequence>
<organism evidence="1 2">
    <name type="scientific">Lindgomyces ingoldianus</name>
    <dbReference type="NCBI Taxonomy" id="673940"/>
    <lineage>
        <taxon>Eukaryota</taxon>
        <taxon>Fungi</taxon>
        <taxon>Dikarya</taxon>
        <taxon>Ascomycota</taxon>
        <taxon>Pezizomycotina</taxon>
        <taxon>Dothideomycetes</taxon>
        <taxon>Pleosporomycetidae</taxon>
        <taxon>Pleosporales</taxon>
        <taxon>Lindgomycetaceae</taxon>
        <taxon>Lindgomyces</taxon>
    </lineage>
</organism>
<gene>
    <name evidence="1" type="ORF">BDR25DRAFT_153232</name>
</gene>
<comment type="caution">
    <text evidence="1">The sequence shown here is derived from an EMBL/GenBank/DDBJ whole genome shotgun (WGS) entry which is preliminary data.</text>
</comment>
<keyword evidence="2" id="KW-1185">Reference proteome</keyword>
<evidence type="ECO:0000313" key="1">
    <source>
        <dbReference type="EMBL" id="KAF2475592.1"/>
    </source>
</evidence>
<dbReference type="Proteomes" id="UP000799755">
    <property type="component" value="Unassembled WGS sequence"/>
</dbReference>
<dbReference type="EMBL" id="MU003496">
    <property type="protein sequence ID" value="KAF2475592.1"/>
    <property type="molecule type" value="Genomic_DNA"/>
</dbReference>
<reference evidence="1" key="1">
    <citation type="journal article" date="2020" name="Stud. Mycol.">
        <title>101 Dothideomycetes genomes: a test case for predicting lifestyles and emergence of pathogens.</title>
        <authorList>
            <person name="Haridas S."/>
            <person name="Albert R."/>
            <person name="Binder M."/>
            <person name="Bloem J."/>
            <person name="Labutti K."/>
            <person name="Salamov A."/>
            <person name="Andreopoulos B."/>
            <person name="Baker S."/>
            <person name="Barry K."/>
            <person name="Bills G."/>
            <person name="Bluhm B."/>
            <person name="Cannon C."/>
            <person name="Castanera R."/>
            <person name="Culley D."/>
            <person name="Daum C."/>
            <person name="Ezra D."/>
            <person name="Gonzalez J."/>
            <person name="Henrissat B."/>
            <person name="Kuo A."/>
            <person name="Liang C."/>
            <person name="Lipzen A."/>
            <person name="Lutzoni F."/>
            <person name="Magnuson J."/>
            <person name="Mondo S."/>
            <person name="Nolan M."/>
            <person name="Ohm R."/>
            <person name="Pangilinan J."/>
            <person name="Park H.-J."/>
            <person name="Ramirez L."/>
            <person name="Alfaro M."/>
            <person name="Sun H."/>
            <person name="Tritt A."/>
            <person name="Yoshinaga Y."/>
            <person name="Zwiers L.-H."/>
            <person name="Turgeon B."/>
            <person name="Goodwin S."/>
            <person name="Spatafora J."/>
            <person name="Crous P."/>
            <person name="Grigoriev I."/>
        </authorList>
    </citation>
    <scope>NUCLEOTIDE SEQUENCE</scope>
    <source>
        <strain evidence="1">ATCC 200398</strain>
    </source>
</reference>
<accession>A0ACB6R927</accession>
<feature type="non-terminal residue" evidence="1">
    <location>
        <position position="1"/>
    </location>
</feature>
<feature type="non-terminal residue" evidence="1">
    <location>
        <position position="124"/>
    </location>
</feature>
<protein>
    <submittedName>
        <fullName evidence="1">Uncharacterized protein</fullName>
    </submittedName>
</protein>
<proteinExistence type="predicted"/>
<evidence type="ECO:0000313" key="2">
    <source>
        <dbReference type="Proteomes" id="UP000799755"/>
    </source>
</evidence>